<keyword evidence="2" id="KW-1185">Reference proteome</keyword>
<accession>A0A2P6MP94</accession>
<evidence type="ECO:0000313" key="1">
    <source>
        <dbReference type="EMBL" id="PRP73530.1"/>
    </source>
</evidence>
<reference evidence="1 2" key="1">
    <citation type="journal article" date="2018" name="Genome Biol. Evol.">
        <title>Multiple Roots of Fruiting Body Formation in Amoebozoa.</title>
        <authorList>
            <person name="Hillmann F."/>
            <person name="Forbes G."/>
            <person name="Novohradska S."/>
            <person name="Ferling I."/>
            <person name="Riege K."/>
            <person name="Groth M."/>
            <person name="Westermann M."/>
            <person name="Marz M."/>
            <person name="Spaller T."/>
            <person name="Winckler T."/>
            <person name="Schaap P."/>
            <person name="Glockner G."/>
        </authorList>
    </citation>
    <scope>NUCLEOTIDE SEQUENCE [LARGE SCALE GENOMIC DNA]</scope>
    <source>
        <strain evidence="1 2">Jena</strain>
    </source>
</reference>
<organism evidence="1 2">
    <name type="scientific">Planoprotostelium fungivorum</name>
    <dbReference type="NCBI Taxonomy" id="1890364"/>
    <lineage>
        <taxon>Eukaryota</taxon>
        <taxon>Amoebozoa</taxon>
        <taxon>Evosea</taxon>
        <taxon>Variosea</taxon>
        <taxon>Cavosteliida</taxon>
        <taxon>Cavosteliaceae</taxon>
        <taxon>Planoprotostelium</taxon>
    </lineage>
</organism>
<dbReference type="EMBL" id="MDYQ01000599">
    <property type="protein sequence ID" value="PRP73530.1"/>
    <property type="molecule type" value="Genomic_DNA"/>
</dbReference>
<name>A0A2P6MP94_9EUKA</name>
<evidence type="ECO:0000313" key="2">
    <source>
        <dbReference type="Proteomes" id="UP000241769"/>
    </source>
</evidence>
<protein>
    <submittedName>
        <fullName evidence="1">Uncharacterized protein</fullName>
    </submittedName>
</protein>
<sequence>MTMLDDLLLLHADAEITTEELVTESLTWTTIHRDEPDGPSEELDHSCIEDHKENTIEDDHIPTNITSPPSILLDDFTQIVDTSKHSAILLREEVAMDDDNFYHLDNHENAKKRQKLSHRSTIDHEDKSTLATTIRDHTFATVQNHFTPAQRSLVQTMDIQWTLLPESIVQSDLARMVVQTLQALGGTGTTNDILQRFAVQTQDEKTKKRIAAILSHKNHADFFFKNMIPSKKGKSIALWHLNVHNCTVLA</sequence>
<dbReference type="Proteomes" id="UP000241769">
    <property type="component" value="Unassembled WGS sequence"/>
</dbReference>
<dbReference type="AlphaFoldDB" id="A0A2P6MP94"/>
<dbReference type="InParanoid" id="A0A2P6MP94"/>
<gene>
    <name evidence="1" type="ORF">PROFUN_02539</name>
</gene>
<proteinExistence type="predicted"/>
<comment type="caution">
    <text evidence="1">The sequence shown here is derived from an EMBL/GenBank/DDBJ whole genome shotgun (WGS) entry which is preliminary data.</text>
</comment>